<sequence length="350" mass="40776">MRLIFTEDGVHYFTNQGKRISRFRLSDGVEEFGIHVVDFSPATIQRMQLLGYLSKIELPLNNTVSKRKEIIDLIKLMTYGMLYRQYDTTVFSCVVESDLIKTWNRHNVKNPIDYKTKINSQVLKNVLEKNEGAINEIKNLVLRPVVQRIQKSEHLQDTEKRINTFLAEKFLDNLNPLIFFILTIHRGSTGYFQLIREIQRFLVSAMDRSSIPEYLALMVVELLMNMSMTNATSQYSRLLQDDNIYVLLRMNKKRPEAGDRARMHLMLSNQKSSFDDLKQKINSRITTNISGKSLKDFYDSSPDFQENMNLGLYYLSYLSEACNKVNINFESFVNRSESDGQVTIHLTLTF</sequence>
<organism evidence="1 2">
    <name type="scientific">Spirochaeta lutea</name>
    <dbReference type="NCBI Taxonomy" id="1480694"/>
    <lineage>
        <taxon>Bacteria</taxon>
        <taxon>Pseudomonadati</taxon>
        <taxon>Spirochaetota</taxon>
        <taxon>Spirochaetia</taxon>
        <taxon>Spirochaetales</taxon>
        <taxon>Spirochaetaceae</taxon>
        <taxon>Spirochaeta</taxon>
    </lineage>
</organism>
<keyword evidence="2" id="KW-1185">Reference proteome</keyword>
<dbReference type="eggNOG" id="ENOG5033SDH">
    <property type="taxonomic scope" value="Bacteria"/>
</dbReference>
<name>A0A098QW80_9SPIO</name>
<dbReference type="InterPro" id="IPR058397">
    <property type="entry name" value="DUF8084"/>
</dbReference>
<evidence type="ECO:0000313" key="1">
    <source>
        <dbReference type="EMBL" id="KGE71954.1"/>
    </source>
</evidence>
<protein>
    <submittedName>
        <fullName evidence="1">Uncharacterized protein</fullName>
    </submittedName>
</protein>
<dbReference type="Proteomes" id="UP000029692">
    <property type="component" value="Unassembled WGS sequence"/>
</dbReference>
<gene>
    <name evidence="1" type="ORF">DC28_09165</name>
</gene>
<comment type="caution">
    <text evidence="1">The sequence shown here is derived from an EMBL/GenBank/DDBJ whole genome shotgun (WGS) entry which is preliminary data.</text>
</comment>
<dbReference type="Pfam" id="PF26329">
    <property type="entry name" value="DUF8084"/>
    <property type="match status" value="1"/>
</dbReference>
<proteinExistence type="predicted"/>
<accession>A0A098QW80</accession>
<dbReference type="STRING" id="1480694.DC28_09165"/>
<dbReference type="AlphaFoldDB" id="A0A098QW80"/>
<reference evidence="1 2" key="1">
    <citation type="submission" date="2014-05" db="EMBL/GenBank/DDBJ databases">
        <title>De novo Genome Sequence of Spirocheata sp.</title>
        <authorList>
            <person name="Shivani Y."/>
            <person name="Subhash Y."/>
            <person name="Tushar L."/>
            <person name="Sasikala C."/>
            <person name="Ramana C.V."/>
        </authorList>
    </citation>
    <scope>NUCLEOTIDE SEQUENCE [LARGE SCALE GENOMIC DNA]</scope>
    <source>
        <strain evidence="1 2">JC230</strain>
    </source>
</reference>
<dbReference type="EMBL" id="JNUP01000064">
    <property type="protein sequence ID" value="KGE71954.1"/>
    <property type="molecule type" value="Genomic_DNA"/>
</dbReference>
<evidence type="ECO:0000313" key="2">
    <source>
        <dbReference type="Proteomes" id="UP000029692"/>
    </source>
</evidence>